<evidence type="ECO:0000259" key="4">
    <source>
        <dbReference type="Pfam" id="PF00676"/>
    </source>
</evidence>
<dbReference type="Pfam" id="PF00676">
    <property type="entry name" value="E1_dh"/>
    <property type="match status" value="1"/>
</dbReference>
<reference evidence="5 6" key="1">
    <citation type="submission" date="2020-07" db="EMBL/GenBank/DDBJ databases">
        <title>Taxonomic revisions and descriptions of new bacterial species based on genomic comparisons in the high-G+C-content subgroup of the family Alcaligenaceae.</title>
        <authorList>
            <person name="Szabo A."/>
            <person name="Felfoldi T."/>
        </authorList>
    </citation>
    <scope>NUCLEOTIDE SEQUENCE [LARGE SCALE GENOMIC DNA]</scope>
    <source>
        <strain evidence="5 6">DSM 25667</strain>
    </source>
</reference>
<dbReference type="EMBL" id="JACCEV010000001">
    <property type="protein sequence ID" value="NYT85165.1"/>
    <property type="molecule type" value="Genomic_DNA"/>
</dbReference>
<organism evidence="5 6">
    <name type="scientific">Pollutimonas harenae</name>
    <dbReference type="NCBI Taxonomy" id="657015"/>
    <lineage>
        <taxon>Bacteria</taxon>
        <taxon>Pseudomonadati</taxon>
        <taxon>Pseudomonadota</taxon>
        <taxon>Betaproteobacteria</taxon>
        <taxon>Burkholderiales</taxon>
        <taxon>Alcaligenaceae</taxon>
        <taxon>Pollutimonas</taxon>
    </lineage>
</organism>
<keyword evidence="6" id="KW-1185">Reference proteome</keyword>
<comment type="caution">
    <text evidence="5">The sequence shown here is derived from an EMBL/GenBank/DDBJ whole genome shotgun (WGS) entry which is preliminary data.</text>
</comment>
<comment type="cofactor">
    <cofactor evidence="1">
        <name>thiamine diphosphate</name>
        <dbReference type="ChEBI" id="CHEBI:58937"/>
    </cofactor>
</comment>
<evidence type="ECO:0000313" key="5">
    <source>
        <dbReference type="EMBL" id="NYT85165.1"/>
    </source>
</evidence>
<keyword evidence="2" id="KW-0560">Oxidoreductase</keyword>
<dbReference type="InterPro" id="IPR050642">
    <property type="entry name" value="PDH_E1_Alpha_Subunit"/>
</dbReference>
<dbReference type="OrthoDB" id="9766715at2"/>
<evidence type="ECO:0000313" key="6">
    <source>
        <dbReference type="Proteomes" id="UP000554144"/>
    </source>
</evidence>
<dbReference type="CDD" id="cd02000">
    <property type="entry name" value="TPP_E1_PDC_ADC_BCADC"/>
    <property type="match status" value="1"/>
</dbReference>
<dbReference type="InterPro" id="IPR029061">
    <property type="entry name" value="THDP-binding"/>
</dbReference>
<name>A0A853H1Q4_9BURK</name>
<dbReference type="Gene3D" id="3.40.50.970">
    <property type="match status" value="1"/>
</dbReference>
<keyword evidence="3" id="KW-0786">Thiamine pyrophosphate</keyword>
<evidence type="ECO:0000256" key="1">
    <source>
        <dbReference type="ARBA" id="ARBA00001964"/>
    </source>
</evidence>
<protein>
    <submittedName>
        <fullName evidence="5">Thiamine pyrophosphate-dependent dehydrogenase E1 component subunit alpha</fullName>
    </submittedName>
</protein>
<dbReference type="PANTHER" id="PTHR11516">
    <property type="entry name" value="PYRUVATE DEHYDROGENASE E1 COMPONENT, ALPHA SUBUNIT BACTERIAL AND ORGANELLAR"/>
    <property type="match status" value="1"/>
</dbReference>
<accession>A0A853H1Q4</accession>
<evidence type="ECO:0000256" key="2">
    <source>
        <dbReference type="ARBA" id="ARBA00023002"/>
    </source>
</evidence>
<dbReference type="GO" id="GO:0004739">
    <property type="term" value="F:pyruvate dehydrogenase (acetyl-transferring) activity"/>
    <property type="evidence" value="ECO:0007669"/>
    <property type="project" value="TreeGrafter"/>
</dbReference>
<dbReference type="InterPro" id="IPR001017">
    <property type="entry name" value="DH_E1"/>
</dbReference>
<evidence type="ECO:0000256" key="3">
    <source>
        <dbReference type="ARBA" id="ARBA00023052"/>
    </source>
</evidence>
<dbReference type="Proteomes" id="UP000554144">
    <property type="component" value="Unassembled WGS sequence"/>
</dbReference>
<proteinExistence type="predicted"/>
<dbReference type="AlphaFoldDB" id="A0A853H1Q4"/>
<feature type="domain" description="Dehydrogenase E1 component" evidence="4">
    <location>
        <begin position="20"/>
        <end position="312"/>
    </location>
</feature>
<dbReference type="PANTHER" id="PTHR11516:SF60">
    <property type="entry name" value="PYRUVATE DEHYDROGENASE E1 COMPONENT SUBUNIT ALPHA"/>
    <property type="match status" value="1"/>
</dbReference>
<gene>
    <name evidence="5" type="ORF">H0A62_06075</name>
</gene>
<dbReference type="RefSeq" id="WP_130037272.1">
    <property type="nucleotide sequence ID" value="NZ_JACCEV010000001.1"/>
</dbReference>
<dbReference type="SUPFAM" id="SSF52518">
    <property type="entry name" value="Thiamin diphosphate-binding fold (THDP-binding)"/>
    <property type="match status" value="1"/>
</dbReference>
<sequence length="323" mass="35241">MSTNFSLDDRGPELTGLAMMYQIRFLEEKITELRKQQTIQGSVHLCIGQEAIYTGSLQALNEGDQVFSTYRGHGWALACGVPASSILAELLGRETGVNKGRGGSAYFSAADWGFYGENSIVGAGAPIACGAALSNKLKRNGALALTAFGDGAMNQGAIHEAMNFASYLELPVLFICENNTYSELTPIADMTKDSDLYKRAQAYGMRGVRIDGNDLEAVRSCVQEQASTVRAGKGPVLIEMMTQRLVGHYYGDMQSYRPKGELTEAKRHEPIVRMRQRLQNNGVQQIELDEIEANARAQIEQASQEALAAPMADTNTVLEHLYA</sequence>
<dbReference type="GO" id="GO:0006086">
    <property type="term" value="P:pyruvate decarboxylation to acetyl-CoA"/>
    <property type="evidence" value="ECO:0007669"/>
    <property type="project" value="TreeGrafter"/>
</dbReference>